<evidence type="ECO:0000256" key="2">
    <source>
        <dbReference type="ARBA" id="ARBA00022475"/>
    </source>
</evidence>
<evidence type="ECO:0000256" key="3">
    <source>
        <dbReference type="ARBA" id="ARBA00022692"/>
    </source>
</evidence>
<evidence type="ECO:0000256" key="1">
    <source>
        <dbReference type="ARBA" id="ARBA00004651"/>
    </source>
</evidence>
<feature type="transmembrane region" description="Helical" evidence="6">
    <location>
        <begin position="56"/>
        <end position="75"/>
    </location>
</feature>
<comment type="caution">
    <text evidence="8">The sequence shown here is derived from an EMBL/GenBank/DDBJ whole genome shotgun (WGS) entry which is preliminary data.</text>
</comment>
<keyword evidence="4 6" id="KW-1133">Transmembrane helix</keyword>
<gene>
    <name evidence="8" type="ORF">MUB46_19865</name>
</gene>
<dbReference type="Pfam" id="PF09335">
    <property type="entry name" value="VTT_dom"/>
    <property type="match status" value="1"/>
</dbReference>
<protein>
    <submittedName>
        <fullName evidence="8">VTT domain-containing protein</fullName>
    </submittedName>
</protein>
<feature type="transmembrane region" description="Helical" evidence="6">
    <location>
        <begin position="198"/>
        <end position="215"/>
    </location>
</feature>
<dbReference type="PANTHER" id="PTHR42709:SF6">
    <property type="entry name" value="UNDECAPRENYL PHOSPHATE TRANSPORTER A"/>
    <property type="match status" value="1"/>
</dbReference>
<evidence type="ECO:0000256" key="6">
    <source>
        <dbReference type="SAM" id="Phobius"/>
    </source>
</evidence>
<evidence type="ECO:0000256" key="4">
    <source>
        <dbReference type="ARBA" id="ARBA00022989"/>
    </source>
</evidence>
<dbReference type="EMBL" id="JALIDZ010000010">
    <property type="protein sequence ID" value="MCT8974128.1"/>
    <property type="molecule type" value="Genomic_DNA"/>
</dbReference>
<dbReference type="AlphaFoldDB" id="A0AAW5R620"/>
<feature type="transmembrane region" description="Helical" evidence="6">
    <location>
        <begin position="87"/>
        <end position="111"/>
    </location>
</feature>
<feature type="transmembrane region" description="Helical" evidence="6">
    <location>
        <begin position="14"/>
        <end position="35"/>
    </location>
</feature>
<accession>A0AAW5R620</accession>
<keyword evidence="3 6" id="KW-0812">Transmembrane</keyword>
<keyword evidence="5 6" id="KW-0472">Membrane</keyword>
<dbReference type="InterPro" id="IPR032816">
    <property type="entry name" value="VTT_dom"/>
</dbReference>
<evidence type="ECO:0000313" key="8">
    <source>
        <dbReference type="EMBL" id="MCT8974128.1"/>
    </source>
</evidence>
<proteinExistence type="predicted"/>
<evidence type="ECO:0000313" key="9">
    <source>
        <dbReference type="Proteomes" id="UP001320898"/>
    </source>
</evidence>
<sequence>MRTLATRFAGIDGMIRLLALFIGLAVVVAAPFAIWGEHTDRLWSTAALVETAGDSLAYAWLIIIALLVVDLLIPVPNTAVIAAGGILYGPLLGGAVATVGLVMAGLVGYGASRRFGRPVARWLIGEDGVEEGERLFANSGGWLVAASRWLPILPEVISCMAGLARMPFHRFVLAMLSGVIPLAFAFATAGYYGADRPLLTLVLAALLPLPVWYVIRSLQARATP</sequence>
<dbReference type="Proteomes" id="UP001320898">
    <property type="component" value="Unassembled WGS sequence"/>
</dbReference>
<feature type="domain" description="VTT" evidence="7">
    <location>
        <begin position="75"/>
        <end position="191"/>
    </location>
</feature>
<dbReference type="GO" id="GO:0005886">
    <property type="term" value="C:plasma membrane"/>
    <property type="evidence" value="ECO:0007669"/>
    <property type="project" value="UniProtKB-SubCell"/>
</dbReference>
<comment type="subcellular location">
    <subcellularLocation>
        <location evidence="1">Cell membrane</location>
        <topology evidence="1">Multi-pass membrane protein</topology>
    </subcellularLocation>
</comment>
<dbReference type="InterPro" id="IPR051311">
    <property type="entry name" value="DedA_domain"/>
</dbReference>
<organism evidence="8 9">
    <name type="scientific">Microbaculum marinisediminis</name>
    <dbReference type="NCBI Taxonomy" id="2931392"/>
    <lineage>
        <taxon>Bacteria</taxon>
        <taxon>Pseudomonadati</taxon>
        <taxon>Pseudomonadota</taxon>
        <taxon>Alphaproteobacteria</taxon>
        <taxon>Hyphomicrobiales</taxon>
        <taxon>Tepidamorphaceae</taxon>
        <taxon>Microbaculum</taxon>
    </lineage>
</organism>
<evidence type="ECO:0000259" key="7">
    <source>
        <dbReference type="Pfam" id="PF09335"/>
    </source>
</evidence>
<name>A0AAW5R620_9HYPH</name>
<keyword evidence="9" id="KW-1185">Reference proteome</keyword>
<dbReference type="PANTHER" id="PTHR42709">
    <property type="entry name" value="ALKALINE PHOSPHATASE LIKE PROTEIN"/>
    <property type="match status" value="1"/>
</dbReference>
<evidence type="ECO:0000256" key="5">
    <source>
        <dbReference type="ARBA" id="ARBA00023136"/>
    </source>
</evidence>
<feature type="transmembrane region" description="Helical" evidence="6">
    <location>
        <begin position="171"/>
        <end position="192"/>
    </location>
</feature>
<reference evidence="8 9" key="1">
    <citation type="submission" date="2022-04" db="EMBL/GenBank/DDBJ databases">
        <authorList>
            <person name="Ye Y.-Q."/>
            <person name="Du Z.-J."/>
        </authorList>
    </citation>
    <scope>NUCLEOTIDE SEQUENCE [LARGE SCALE GENOMIC DNA]</scope>
    <source>
        <strain evidence="8 9">A6E488</strain>
    </source>
</reference>
<dbReference type="RefSeq" id="WP_261617710.1">
    <property type="nucleotide sequence ID" value="NZ_JALIDZ010000010.1"/>
</dbReference>
<keyword evidence="2" id="KW-1003">Cell membrane</keyword>